<proteinExistence type="predicted"/>
<dbReference type="Proteomes" id="UP000663722">
    <property type="component" value="Chromosome"/>
</dbReference>
<dbReference type="AlphaFoldDB" id="A0A975GQ21"/>
<gene>
    <name evidence="1" type="ORF">dnm_056470</name>
</gene>
<reference evidence="1" key="1">
    <citation type="journal article" date="2021" name="Microb. Physiol.">
        <title>Proteogenomic Insights into the Physiology of Marine, Sulfate-Reducing, Filamentous Desulfonema limicola and Desulfonema magnum.</title>
        <authorList>
            <person name="Schnaars V."/>
            <person name="Wohlbrand L."/>
            <person name="Scheve S."/>
            <person name="Hinrichs C."/>
            <person name="Reinhardt R."/>
            <person name="Rabus R."/>
        </authorList>
    </citation>
    <scope>NUCLEOTIDE SEQUENCE</scope>
    <source>
        <strain evidence="1">4be13</strain>
    </source>
</reference>
<evidence type="ECO:0000313" key="2">
    <source>
        <dbReference type="Proteomes" id="UP000663722"/>
    </source>
</evidence>
<sequence length="39" mass="4325">MFPIISVKYSEMLKTPKVLPGLKIIYPGNYSEVILTSGP</sequence>
<evidence type="ECO:0000313" key="1">
    <source>
        <dbReference type="EMBL" id="QTA89591.1"/>
    </source>
</evidence>
<keyword evidence="2" id="KW-1185">Reference proteome</keyword>
<dbReference type="KEGG" id="dmm:dnm_056470"/>
<name>A0A975GQ21_9BACT</name>
<protein>
    <submittedName>
        <fullName evidence="1">Uncharacterized protein</fullName>
    </submittedName>
</protein>
<organism evidence="1 2">
    <name type="scientific">Desulfonema magnum</name>
    <dbReference type="NCBI Taxonomy" id="45655"/>
    <lineage>
        <taxon>Bacteria</taxon>
        <taxon>Pseudomonadati</taxon>
        <taxon>Thermodesulfobacteriota</taxon>
        <taxon>Desulfobacteria</taxon>
        <taxon>Desulfobacterales</taxon>
        <taxon>Desulfococcaceae</taxon>
        <taxon>Desulfonema</taxon>
    </lineage>
</organism>
<accession>A0A975GQ21</accession>
<dbReference type="EMBL" id="CP061800">
    <property type="protein sequence ID" value="QTA89591.1"/>
    <property type="molecule type" value="Genomic_DNA"/>
</dbReference>